<evidence type="ECO:0000259" key="8">
    <source>
        <dbReference type="Pfam" id="PF25107"/>
    </source>
</evidence>
<dbReference type="Pfam" id="PF23619">
    <property type="entry name" value="Ig_VWA7"/>
    <property type="match status" value="2"/>
</dbReference>
<gene>
    <name evidence="9" type="ORF">CRENBAI_000109</name>
</gene>
<keyword evidence="3" id="KW-0732">Signal</keyword>
<evidence type="ECO:0000259" key="7">
    <source>
        <dbReference type="Pfam" id="PF25106"/>
    </source>
</evidence>
<evidence type="ECO:0000259" key="5">
    <source>
        <dbReference type="Pfam" id="PF23560"/>
    </source>
</evidence>
<reference evidence="9 10" key="1">
    <citation type="submission" date="2021-06" db="EMBL/GenBank/DDBJ databases">
        <authorList>
            <person name="Palmer J.M."/>
        </authorList>
    </citation>
    <scope>NUCLEOTIDE SEQUENCE [LARGE SCALE GENOMIC DNA]</scope>
    <source>
        <strain evidence="9 10">MEX-2019</strain>
        <tissue evidence="9">Muscle</tissue>
    </source>
</reference>
<dbReference type="InterPro" id="IPR057615">
    <property type="entry name" value="Ig_VWA7"/>
</dbReference>
<feature type="domain" description="VWA7 Ig-like" evidence="6">
    <location>
        <begin position="336"/>
        <end position="429"/>
    </location>
</feature>
<organism evidence="9 10">
    <name type="scientific">Crenichthys baileyi</name>
    <name type="common">White River springfish</name>
    <dbReference type="NCBI Taxonomy" id="28760"/>
    <lineage>
        <taxon>Eukaryota</taxon>
        <taxon>Metazoa</taxon>
        <taxon>Chordata</taxon>
        <taxon>Craniata</taxon>
        <taxon>Vertebrata</taxon>
        <taxon>Euteleostomi</taxon>
        <taxon>Actinopterygii</taxon>
        <taxon>Neopterygii</taxon>
        <taxon>Teleostei</taxon>
        <taxon>Neoteleostei</taxon>
        <taxon>Acanthomorphata</taxon>
        <taxon>Ovalentaria</taxon>
        <taxon>Atherinomorphae</taxon>
        <taxon>Cyprinodontiformes</taxon>
        <taxon>Goodeidae</taxon>
        <taxon>Crenichthys</taxon>
    </lineage>
</organism>
<feature type="domain" description="Hemicentin/VWA7 galactose-binding" evidence="5">
    <location>
        <begin position="116"/>
        <end position="213"/>
    </location>
</feature>
<dbReference type="GO" id="GO:0005576">
    <property type="term" value="C:extracellular region"/>
    <property type="evidence" value="ECO:0007669"/>
    <property type="project" value="UniProtKB-SubCell"/>
</dbReference>
<keyword evidence="10" id="KW-1185">Reference proteome</keyword>
<sequence length="1451" mass="154088">MSLSGLQLALTGAPPNTDIYVFTDATAKDEHLRNPVFALIEQTKSVVHFMLTNLFGSRRRRQADDNQQQGVRMARADTQLYKDLAQASGGHAVEVSKGQLLKAINILTESTSSSLIVLLQAARNPGKAENFTVAVDESVRNLTVYITGASVDFTLVSPSGVIQNSVSRTGSLTVSSQSVGNLQTLQLQTQPGVWEIQMKSTNPYSLKVIGESSIDFLFNFIKESNSVFGEFSLIENRPTAGGNASLLVTLIGSEVATVTEVTLVESAGSGQVNSTMKALGGGEYVVHFDKIPSFEFVVLVKGQNNNSISRTSSVIFQRQSTTSLRASALNVAIDESDTVLEPGTPRSVTFSVMTSGEGGSVTIQATNEKSFTLHYPPNLTLDAGGSANGSVNITAPPNTPSGTSVTLTIEAAATGGADSNYVVLRLTVLSKVTDFTPPVCKLLSLQSNCSANCSQSMWELSVAVTDEVNGTGVSRVSLREGSGALNISMAADNETATLVSYVASCCSPDVQLVAVDQKHYDQDILQISVMSGLAVLCFLLLESGVCGFGILSGESLTHQVITERAILNITVQVCRSLALSEGRDFSFPPQPFTGSSVAAACGASKSSKSFIETIQHIKTKNWQTDIRYVLSARRHCDNEQLIEGKKLITDGLSVIKASNNQQNFVSATSSLGRILHTLQDFYSHSNWVEIGNKFPNNNLIRGNAPVGNIAAKTRATCRSCNGDDCRNNILKDILDNKILTSGYFSLNPFSKPSGKCSHGGLPDSTSLMDPKGGINKDTLKSSHGHLHQQAANMAIAATSELLEDVRGAAGDKKFLEMMGLFKGKPLCFVVDTTGSMGGDIAAVKAVTASIIDSKLGTQDEPSVYILVPFSDPDFGPLKRTTDPEVFKTYINSLSASGGGDIPEMSLSGLQLALTGAPFNSEIFVFTDAPAKDKNLKNTLIALTEQTKSVVNFMITNVLGFRHQSPADGSQQQNPQMVRLDGQLYRDLAQAAGGQAVEVSKSQLLEAINILTESTSSSLVTLLQVTRSPGKAEHFTFSVDESVRNLTIYITGRYVDFTLRGPPDEVPTTGSSILSSQTVGNLQTLKLLTLVGVWKITIVSETAYSLKVVGESPIDFLFDFIEESEGPFGGFDVIDNRPTAGGNASLLVTLIGSEIATVTEVTLVESVGSRQVDSTMEALGGGEYVVHFDRIPSVEFVVLVKGQNTNSISKASSGIFQRQSTTSLRASALNVAVDESDTVLEPGTPRSVSFSVMTTGEGGSFTIQATNDQGFALYYPASFFLDAGGSANGTVNITAPPNTPSGTVITLTIEAVAPSGADSDYAVLHLTVLPKVTDFTPPVCKLLSLNSDCPKNCKQSMWDLSVQVTDGVNGTGVDRVSLREGSGALNISMAAGNENVTLVSYVASCCSPDVQLVAVDQVGNVEICRYSGASWSSRIDYSILLCFTLLSLFSSA</sequence>
<dbReference type="InterPro" id="IPR056862">
    <property type="entry name" value="VWA7_N"/>
</dbReference>
<comment type="subcellular location">
    <subcellularLocation>
        <location evidence="1">Secreted</location>
    </subcellularLocation>
</comment>
<keyword evidence="2" id="KW-0964">Secreted</keyword>
<evidence type="ECO:0000256" key="2">
    <source>
        <dbReference type="ARBA" id="ARBA00022525"/>
    </source>
</evidence>
<dbReference type="Pfam" id="PF25106">
    <property type="entry name" value="VWA_4"/>
    <property type="match status" value="2"/>
</dbReference>
<dbReference type="Pfam" id="PF25107">
    <property type="entry name" value="VWA7_N"/>
    <property type="match status" value="1"/>
</dbReference>
<dbReference type="InterPro" id="IPR036465">
    <property type="entry name" value="vWFA_dom_sf"/>
</dbReference>
<keyword evidence="4" id="KW-0325">Glycoprotein</keyword>
<feature type="domain" description="VWA7 N-terminal" evidence="8">
    <location>
        <begin position="593"/>
        <end position="815"/>
    </location>
</feature>
<dbReference type="InterPro" id="IPR056475">
    <property type="entry name" value="GBD_Hemicentin/VWA7"/>
</dbReference>
<dbReference type="PANTHER" id="PTHR14905:SF18">
    <property type="entry name" value="VON WILLEBRAND FACTOR A DOMAIN-CONTAINING 10, TANDEM DUPLICATE 1-RELATED"/>
    <property type="match status" value="1"/>
</dbReference>
<dbReference type="Proteomes" id="UP001311232">
    <property type="component" value="Unassembled WGS sequence"/>
</dbReference>
<evidence type="ECO:0000256" key="1">
    <source>
        <dbReference type="ARBA" id="ARBA00004613"/>
    </source>
</evidence>
<name>A0AAV9R035_9TELE</name>
<feature type="domain" description="Hemicentin-1-like von Willebrand factor A" evidence="7">
    <location>
        <begin position="1"/>
        <end position="97"/>
    </location>
</feature>
<protein>
    <recommendedName>
        <fullName evidence="11">von Willebrand factor A domain-containing protein 7</fullName>
    </recommendedName>
</protein>
<dbReference type="Pfam" id="PF23560">
    <property type="entry name" value="GBD_Hemicentin"/>
    <property type="match status" value="2"/>
</dbReference>
<dbReference type="PANTHER" id="PTHR14905">
    <property type="entry name" value="NG37"/>
    <property type="match status" value="1"/>
</dbReference>
<feature type="domain" description="VWA7 Ig-like" evidence="6">
    <location>
        <begin position="1235"/>
        <end position="1329"/>
    </location>
</feature>
<dbReference type="SUPFAM" id="SSF53300">
    <property type="entry name" value="vWA-like"/>
    <property type="match status" value="1"/>
</dbReference>
<proteinExistence type="predicted"/>
<evidence type="ECO:0008006" key="11">
    <source>
        <dbReference type="Google" id="ProtNLM"/>
    </source>
</evidence>
<comment type="caution">
    <text evidence="9">The sequence shown here is derived from an EMBL/GenBank/DDBJ whole genome shotgun (WGS) entry which is preliminary data.</text>
</comment>
<feature type="domain" description="Hemicentin-1-like von Willebrand factor A" evidence="7">
    <location>
        <begin position="826"/>
        <end position="1000"/>
    </location>
</feature>
<evidence type="ECO:0000313" key="9">
    <source>
        <dbReference type="EMBL" id="KAK5603113.1"/>
    </source>
</evidence>
<evidence type="ECO:0000256" key="4">
    <source>
        <dbReference type="ARBA" id="ARBA00023180"/>
    </source>
</evidence>
<dbReference type="EMBL" id="JAHHUM010002594">
    <property type="protein sequence ID" value="KAK5603113.1"/>
    <property type="molecule type" value="Genomic_DNA"/>
</dbReference>
<dbReference type="InterPro" id="IPR052577">
    <property type="entry name" value="VWA7"/>
</dbReference>
<dbReference type="Gene3D" id="3.40.50.410">
    <property type="entry name" value="von Willebrand factor, type A domain"/>
    <property type="match status" value="1"/>
</dbReference>
<evidence type="ECO:0000256" key="3">
    <source>
        <dbReference type="ARBA" id="ARBA00022729"/>
    </source>
</evidence>
<accession>A0AAV9R035</accession>
<feature type="domain" description="Hemicentin/VWA7 galactose-binding" evidence="5">
    <location>
        <begin position="1019"/>
        <end position="1111"/>
    </location>
</feature>
<evidence type="ECO:0000259" key="6">
    <source>
        <dbReference type="Pfam" id="PF23619"/>
    </source>
</evidence>
<dbReference type="InterPro" id="IPR056861">
    <property type="entry name" value="HMCN1-like_VWA"/>
</dbReference>
<evidence type="ECO:0000313" key="10">
    <source>
        <dbReference type="Proteomes" id="UP001311232"/>
    </source>
</evidence>